<comment type="caution">
    <text evidence="4">The sequence shown here is derived from an EMBL/GenBank/DDBJ whole genome shotgun (WGS) entry which is preliminary data.</text>
</comment>
<dbReference type="EMBL" id="JAPZVQ010000011">
    <property type="protein sequence ID" value="MDA1386799.1"/>
    <property type="molecule type" value="Genomic_DNA"/>
</dbReference>
<evidence type="ECO:0000313" key="7">
    <source>
        <dbReference type="Proteomes" id="UP001183604"/>
    </source>
</evidence>
<feature type="region of interest" description="Disordered" evidence="2">
    <location>
        <begin position="504"/>
        <end position="610"/>
    </location>
</feature>
<dbReference type="EMBL" id="JAVDYD010000001">
    <property type="protein sequence ID" value="MDR7340210.1"/>
    <property type="molecule type" value="Genomic_DNA"/>
</dbReference>
<evidence type="ECO:0000256" key="1">
    <source>
        <dbReference type="ARBA" id="ARBA00023450"/>
    </source>
</evidence>
<dbReference type="Proteomes" id="UP001145799">
    <property type="component" value="Unassembled WGS sequence"/>
</dbReference>
<name>A0A9X3PJZ6_9ACTN</name>
<accession>A0A9X3PJZ6</accession>
<evidence type="ECO:0000313" key="6">
    <source>
        <dbReference type="Proteomes" id="UP001145799"/>
    </source>
</evidence>
<dbReference type="InterPro" id="IPR002711">
    <property type="entry name" value="HNH"/>
</dbReference>
<dbReference type="InterPro" id="IPR003615">
    <property type="entry name" value="HNH_nuc"/>
</dbReference>
<dbReference type="RefSeq" id="WP_270123280.1">
    <property type="nucleotide sequence ID" value="NZ_BAAAOM010000003.1"/>
</dbReference>
<organism evidence="4 6">
    <name type="scientific">Glycomyces lechevalierae</name>
    <dbReference type="NCBI Taxonomy" id="256034"/>
    <lineage>
        <taxon>Bacteria</taxon>
        <taxon>Bacillati</taxon>
        <taxon>Actinomycetota</taxon>
        <taxon>Actinomycetes</taxon>
        <taxon>Glycomycetales</taxon>
        <taxon>Glycomycetaceae</taxon>
        <taxon>Glycomyces</taxon>
    </lineage>
</organism>
<keyword evidence="7" id="KW-1185">Reference proteome</keyword>
<comment type="similarity">
    <text evidence="1">Belongs to the Rv1128c/1148c/1588c/1702c/1945/3466 family.</text>
</comment>
<dbReference type="Proteomes" id="UP001183604">
    <property type="component" value="Unassembled WGS sequence"/>
</dbReference>
<sequence>MAACNTHTTPALSSASNLSASADRRSQAAAIRSALDEAASLINTQHASVLASVIAMKEQGLHRSEFGFSALRDLLLSQFDFTFNTAGSIAVIARLSGKFRILAKAATTGTARIDQVAYAVRQLDQTPAMRLFARTPFRAPVASPFDPEILCATPEAMVAEYCAHASFKELRRHLDELWASIAEETELFDELGEQSLQRLELTETGNGMWHLEGTLSEATGRLLDKYLKTACPPPRQEDTEAEADTEGGEGLLPAQANRNAEALHQLLAGYGSSPQAATRHGHTATLDLVVDIETLQGKDTGRLPLLEGQPISVARARLLACEAGVIPSVFNYTTGEAVELGRAMRLPNASLRRKLELEQPEGCAWHGCDRPVAWTEAHHIQHWADGGVTAAENLILLCRFHHGRIHTQGWSVEKTGPGQAIITHHDGHEPALSAPGESGCGCSDWRTDHDMDTEHQDSDWDVFPTGLYRSEWSETMKPDLDGMAEAIDRDRAFKAMRAAKARCREKFRAPSPPSPIPVLGCPSRQTAGGSAAKQHHAAQLEPPLEVRAPRHAQGRKPTPANHFQSLPARTPNRTDKEAGGRPKPRHHLVVAARLNLETIRPSSRRPARTA</sequence>
<gene>
    <name evidence="5" type="ORF">J2S69_003929</name>
    <name evidence="4" type="ORF">O2L01_17500</name>
</gene>
<protein>
    <submittedName>
        <fullName evidence="4">DUF222 domain-containing protein</fullName>
    </submittedName>
</protein>
<feature type="domain" description="HNH nuclease" evidence="3">
    <location>
        <begin position="351"/>
        <end position="403"/>
    </location>
</feature>
<reference evidence="5 7" key="2">
    <citation type="submission" date="2023-07" db="EMBL/GenBank/DDBJ databases">
        <title>Sequencing the genomes of 1000 actinobacteria strains.</title>
        <authorList>
            <person name="Klenk H.-P."/>
        </authorList>
    </citation>
    <scope>NUCLEOTIDE SEQUENCE [LARGE SCALE GENOMIC DNA]</scope>
    <source>
        <strain evidence="5 7">DSM 44724</strain>
    </source>
</reference>
<dbReference type="CDD" id="cd00085">
    <property type="entry name" value="HNHc"/>
    <property type="match status" value="1"/>
</dbReference>
<dbReference type="AlphaFoldDB" id="A0A9X3PJZ6"/>
<evidence type="ECO:0000313" key="4">
    <source>
        <dbReference type="EMBL" id="MDA1386799.1"/>
    </source>
</evidence>
<dbReference type="GO" id="GO:0004519">
    <property type="term" value="F:endonuclease activity"/>
    <property type="evidence" value="ECO:0007669"/>
    <property type="project" value="InterPro"/>
</dbReference>
<evidence type="ECO:0000259" key="3">
    <source>
        <dbReference type="SMART" id="SM00507"/>
    </source>
</evidence>
<dbReference type="GO" id="GO:0008270">
    <property type="term" value="F:zinc ion binding"/>
    <property type="evidence" value="ECO:0007669"/>
    <property type="project" value="InterPro"/>
</dbReference>
<dbReference type="GO" id="GO:0003676">
    <property type="term" value="F:nucleic acid binding"/>
    <property type="evidence" value="ECO:0007669"/>
    <property type="project" value="InterPro"/>
</dbReference>
<proteinExistence type="inferred from homology"/>
<dbReference type="Pfam" id="PF01844">
    <property type="entry name" value="HNH"/>
    <property type="match status" value="1"/>
</dbReference>
<dbReference type="Pfam" id="PF02720">
    <property type="entry name" value="DUF222"/>
    <property type="match status" value="1"/>
</dbReference>
<reference evidence="4" key="1">
    <citation type="submission" date="2022-12" db="EMBL/GenBank/DDBJ databases">
        <title>Gycomyces niveus sp.nov., a novel actinomycete isolated from soil in Shouguang.</title>
        <authorList>
            <person name="Yang X."/>
        </authorList>
    </citation>
    <scope>NUCLEOTIDE SEQUENCE</scope>
    <source>
        <strain evidence="4">DSM 44724</strain>
    </source>
</reference>
<evidence type="ECO:0000313" key="5">
    <source>
        <dbReference type="EMBL" id="MDR7340210.1"/>
    </source>
</evidence>
<dbReference type="SMART" id="SM00507">
    <property type="entry name" value="HNHc"/>
    <property type="match status" value="1"/>
</dbReference>
<feature type="region of interest" description="Disordered" evidence="2">
    <location>
        <begin position="230"/>
        <end position="251"/>
    </location>
</feature>
<dbReference type="InterPro" id="IPR003870">
    <property type="entry name" value="DUF222"/>
</dbReference>
<evidence type="ECO:0000256" key="2">
    <source>
        <dbReference type="SAM" id="MobiDB-lite"/>
    </source>
</evidence>